<dbReference type="InterPro" id="IPR011600">
    <property type="entry name" value="Pept_C14_caspase"/>
</dbReference>
<evidence type="ECO:0000313" key="5">
    <source>
        <dbReference type="Ensembl" id="ENSGWIP00000013748.1"/>
    </source>
</evidence>
<dbReference type="CTD" id="101886133"/>
<evidence type="ECO:0000259" key="4">
    <source>
        <dbReference type="PROSITE" id="PS50208"/>
    </source>
</evidence>
<keyword evidence="6" id="KW-1185">Reference proteome</keyword>
<dbReference type="PANTHER" id="PTHR22576">
    <property type="entry name" value="MUCOSA ASSOCIATED LYMPHOID TISSUE LYMPHOMA TRANSLOCATION PROTEIN 1/PARACASPASE"/>
    <property type="match status" value="1"/>
</dbReference>
<gene>
    <name evidence="5" type="primary">LOC114473798</name>
</gene>
<dbReference type="InterPro" id="IPR015917">
    <property type="entry name" value="Pept_C14A"/>
</dbReference>
<feature type="domain" description="Caspase family p20" evidence="4">
    <location>
        <begin position="6"/>
        <end position="126"/>
    </location>
</feature>
<dbReference type="PROSITE" id="PS50208">
    <property type="entry name" value="CASPASE_P20"/>
    <property type="match status" value="1"/>
</dbReference>
<dbReference type="PROSITE" id="PS50207">
    <property type="entry name" value="CASPASE_P10"/>
    <property type="match status" value="1"/>
</dbReference>
<proteinExistence type="inferred from homology"/>
<dbReference type="SUPFAM" id="SSF52129">
    <property type="entry name" value="Caspase-like"/>
    <property type="match status" value="1"/>
</dbReference>
<dbReference type="FunFam" id="3.40.50.1460:FF:000024">
    <property type="entry name" value="Caspase 21"/>
    <property type="match status" value="1"/>
</dbReference>
<evidence type="ECO:0000256" key="2">
    <source>
        <dbReference type="RuleBase" id="RU003971"/>
    </source>
</evidence>
<name>A0A8C5G4C3_GOUWI</name>
<dbReference type="Gene3D" id="3.40.50.1460">
    <property type="match status" value="1"/>
</dbReference>
<protein>
    <submittedName>
        <fullName evidence="5">Caspase-7-like</fullName>
    </submittedName>
</protein>
<dbReference type="Proteomes" id="UP000694680">
    <property type="component" value="Chromosome 12"/>
</dbReference>
<evidence type="ECO:0000256" key="1">
    <source>
        <dbReference type="ARBA" id="ARBA00010134"/>
    </source>
</evidence>
<sequence>MSPSGTSNRAVVVSVGRFDPGVELSNRPGAPRDTKRLHGCLSRRGFSVELHNDLTSEEIYKLFRTESRRPVDSCFLTVLSSHGDQGCVFGADGKVVLLSKIFGFFDNETMEDKTKVFLIQACQGEAMDDGVQTDSNTFSSFSQHLSVPVDSAVMYAAVPGYAAFMNPTGSFFLQTFCDLLEDHAHMELTRLMTRLSQRVALRFSARGRFSGKKQMPCLTTRLTREVFPFAAPRKVGGDTGVTATALVSSERERSRTRSIS</sequence>
<organism evidence="5 6">
    <name type="scientific">Gouania willdenowi</name>
    <name type="common">Blunt-snouted clingfish</name>
    <name type="synonym">Lepadogaster willdenowi</name>
    <dbReference type="NCBI Taxonomy" id="441366"/>
    <lineage>
        <taxon>Eukaryota</taxon>
        <taxon>Metazoa</taxon>
        <taxon>Chordata</taxon>
        <taxon>Craniata</taxon>
        <taxon>Vertebrata</taxon>
        <taxon>Euteleostomi</taxon>
        <taxon>Actinopterygii</taxon>
        <taxon>Neopterygii</taxon>
        <taxon>Teleostei</taxon>
        <taxon>Neoteleostei</taxon>
        <taxon>Acanthomorphata</taxon>
        <taxon>Ovalentaria</taxon>
        <taxon>Blenniimorphae</taxon>
        <taxon>Blenniiformes</taxon>
        <taxon>Gobiesocoidei</taxon>
        <taxon>Gobiesocidae</taxon>
        <taxon>Gobiesocinae</taxon>
        <taxon>Gouania</taxon>
    </lineage>
</organism>
<dbReference type="InterPro" id="IPR029030">
    <property type="entry name" value="Caspase-like_dom_sf"/>
</dbReference>
<reference evidence="5" key="2">
    <citation type="submission" date="2025-08" db="UniProtKB">
        <authorList>
            <consortium name="Ensembl"/>
        </authorList>
    </citation>
    <scope>IDENTIFICATION</scope>
</reference>
<dbReference type="AlphaFoldDB" id="A0A8C5G4C3"/>
<dbReference type="PANTHER" id="PTHR22576:SF41">
    <property type="entry name" value="CASPASE 14, APOPTOSIS-RELATED CYSTEINE PEPTIDASE"/>
    <property type="match status" value="1"/>
</dbReference>
<dbReference type="Pfam" id="PF00656">
    <property type="entry name" value="Peptidase_C14"/>
    <property type="match status" value="1"/>
</dbReference>
<dbReference type="InterPro" id="IPR002138">
    <property type="entry name" value="Pept_C14_p10"/>
</dbReference>
<evidence type="ECO:0000313" key="6">
    <source>
        <dbReference type="Proteomes" id="UP000694680"/>
    </source>
</evidence>
<feature type="domain" description="Caspase family p10" evidence="3">
    <location>
        <begin position="141"/>
        <end position="230"/>
    </location>
</feature>
<dbReference type="OrthoDB" id="6116485at2759"/>
<dbReference type="Gene3D" id="3.30.70.1470">
    <property type="entry name" value="Caspase-like"/>
    <property type="match status" value="1"/>
</dbReference>
<accession>A0A8C5G4C3</accession>
<dbReference type="GO" id="GO:0006508">
    <property type="term" value="P:proteolysis"/>
    <property type="evidence" value="ECO:0007669"/>
    <property type="project" value="InterPro"/>
</dbReference>
<dbReference type="SMART" id="SM00115">
    <property type="entry name" value="CASc"/>
    <property type="match status" value="1"/>
</dbReference>
<dbReference type="GO" id="GO:0004197">
    <property type="term" value="F:cysteine-type endopeptidase activity"/>
    <property type="evidence" value="ECO:0007669"/>
    <property type="project" value="InterPro"/>
</dbReference>
<dbReference type="PRINTS" id="PR00376">
    <property type="entry name" value="IL1BCENZYME"/>
</dbReference>
<evidence type="ECO:0000259" key="3">
    <source>
        <dbReference type="PROSITE" id="PS50207"/>
    </source>
</evidence>
<dbReference type="Ensembl" id="ENSGWIT00000015238.1">
    <property type="protein sequence ID" value="ENSGWIP00000013748.1"/>
    <property type="gene ID" value="ENSGWIG00000007804.1"/>
</dbReference>
<dbReference type="InterPro" id="IPR001309">
    <property type="entry name" value="Pept_C14_p20"/>
</dbReference>
<reference evidence="5" key="1">
    <citation type="submission" date="2020-06" db="EMBL/GenBank/DDBJ databases">
        <authorList>
            <consortium name="Wellcome Sanger Institute Data Sharing"/>
        </authorList>
    </citation>
    <scope>NUCLEOTIDE SEQUENCE [LARGE SCALE GENOMIC DNA]</scope>
</reference>
<comment type="similarity">
    <text evidence="1 2">Belongs to the peptidase C14A family.</text>
</comment>
<reference evidence="5" key="3">
    <citation type="submission" date="2025-09" db="UniProtKB">
        <authorList>
            <consortium name="Ensembl"/>
        </authorList>
    </citation>
    <scope>IDENTIFICATION</scope>
</reference>
<dbReference type="InterPro" id="IPR052039">
    <property type="entry name" value="Caspase-related_regulators"/>
</dbReference>